<dbReference type="Proteomes" id="UP000683925">
    <property type="component" value="Unassembled WGS sequence"/>
</dbReference>
<name>A0A8S1TCF3_PAROT</name>
<reference evidence="1" key="1">
    <citation type="submission" date="2021-01" db="EMBL/GenBank/DDBJ databases">
        <authorList>
            <consortium name="Genoscope - CEA"/>
            <person name="William W."/>
        </authorList>
    </citation>
    <scope>NUCLEOTIDE SEQUENCE</scope>
</reference>
<accession>A0A8S1TCF3</accession>
<dbReference type="EMBL" id="CAJJDP010000022">
    <property type="protein sequence ID" value="CAD8149583.1"/>
    <property type="molecule type" value="Genomic_DNA"/>
</dbReference>
<evidence type="ECO:0000313" key="2">
    <source>
        <dbReference type="Proteomes" id="UP000683925"/>
    </source>
</evidence>
<comment type="caution">
    <text evidence="1">The sequence shown here is derived from an EMBL/GenBank/DDBJ whole genome shotgun (WGS) entry which is preliminary data.</text>
</comment>
<keyword evidence="2" id="KW-1185">Reference proteome</keyword>
<gene>
    <name evidence="1" type="ORF">POCTA_138.1.T0220303</name>
</gene>
<dbReference type="AlphaFoldDB" id="A0A8S1TCF3"/>
<proteinExistence type="predicted"/>
<evidence type="ECO:0000313" key="1">
    <source>
        <dbReference type="EMBL" id="CAD8149583.1"/>
    </source>
</evidence>
<dbReference type="OrthoDB" id="298182at2759"/>
<sequence>MNKKFICNKYLIMQKQQDEQQDGFVSFMLEKDDSLLINPEETFLKQNNDQDYNLQLSRQFYGQRRESTSVTITKANKSQQINPAILKQKIIQRAIITNSHRRKLAASVPTVSEQLQKQIQNLLSSRKPKMQNSIQTSFNNKLTLNQYINQIKHSNMYQNPFKLELPITNKKINIFEPRTYRLRIEDSKTDQLNQFTQNSHRSTLNSSTKSTAKIEKIYDISYPIKTDAGDDNIYKISYRNKQQWKKHLQF</sequence>
<protein>
    <submittedName>
        <fullName evidence="1">Uncharacterized protein</fullName>
    </submittedName>
</protein>
<organism evidence="1 2">
    <name type="scientific">Paramecium octaurelia</name>
    <dbReference type="NCBI Taxonomy" id="43137"/>
    <lineage>
        <taxon>Eukaryota</taxon>
        <taxon>Sar</taxon>
        <taxon>Alveolata</taxon>
        <taxon>Ciliophora</taxon>
        <taxon>Intramacronucleata</taxon>
        <taxon>Oligohymenophorea</taxon>
        <taxon>Peniculida</taxon>
        <taxon>Parameciidae</taxon>
        <taxon>Paramecium</taxon>
    </lineage>
</organism>
<dbReference type="OMA" id="IYDISYP"/>